<evidence type="ECO:0008006" key="3">
    <source>
        <dbReference type="Google" id="ProtNLM"/>
    </source>
</evidence>
<protein>
    <recommendedName>
        <fullName evidence="3">DUF5753 domain-containing protein</fullName>
    </recommendedName>
</protein>
<evidence type="ECO:0000313" key="1">
    <source>
        <dbReference type="EMBL" id="USQ76316.1"/>
    </source>
</evidence>
<organism evidence="1 2">
    <name type="scientific">Ornithinimicrobium cryptoxanthini</name>
    <dbReference type="NCBI Taxonomy" id="2934161"/>
    <lineage>
        <taxon>Bacteria</taxon>
        <taxon>Bacillati</taxon>
        <taxon>Actinomycetota</taxon>
        <taxon>Actinomycetes</taxon>
        <taxon>Micrococcales</taxon>
        <taxon>Ornithinimicrobiaceae</taxon>
        <taxon>Ornithinimicrobium</taxon>
    </lineage>
</organism>
<reference evidence="1" key="1">
    <citation type="submission" date="2022-06" db="EMBL/GenBank/DDBJ databases">
        <title>Ornithinimicrobium JY.X270.</title>
        <authorList>
            <person name="Huang Y."/>
        </authorList>
    </citation>
    <scope>NUCLEOTIDE SEQUENCE</scope>
    <source>
        <strain evidence="1">JY.X270</strain>
    </source>
</reference>
<dbReference type="RefSeq" id="WP_252621011.1">
    <property type="nucleotide sequence ID" value="NZ_CP099490.1"/>
</dbReference>
<accession>A0ABY4YHQ5</accession>
<proteinExistence type="predicted"/>
<dbReference type="EMBL" id="CP099490">
    <property type="protein sequence ID" value="USQ76316.1"/>
    <property type="molecule type" value="Genomic_DNA"/>
</dbReference>
<keyword evidence="2" id="KW-1185">Reference proteome</keyword>
<name>A0ABY4YHQ5_9MICO</name>
<evidence type="ECO:0000313" key="2">
    <source>
        <dbReference type="Proteomes" id="UP001056535"/>
    </source>
</evidence>
<dbReference type="Proteomes" id="UP001056535">
    <property type="component" value="Chromosome"/>
</dbReference>
<gene>
    <name evidence="1" type="ORF">NF557_17295</name>
</gene>
<sequence length="196" mass="21524">MSDNPGRKKLTPRKVASEVARQVRRVPAAESVALRALTGLRESQLAREVVSRTMDLDEGVGGTVFVAAGHQLAGQGLDNVPVVILSLVDAPPAQLPDLLEEIAREQLLTGGFRPVLVVSGDHFTAVREFGWPVELVLDEATWHAEEQVADEDGWAAYLERRLQQLRRHYQAVALMPFGPEHPMTMTYLRSLGPATT</sequence>